<name>A0A7C2VFD2_9AQUI</name>
<dbReference type="EMBL" id="DSFP01000031">
    <property type="protein sequence ID" value="HEW45675.1"/>
    <property type="molecule type" value="Genomic_DNA"/>
</dbReference>
<feature type="domain" description="NYN" evidence="1">
    <location>
        <begin position="5"/>
        <end position="167"/>
    </location>
</feature>
<evidence type="ECO:0000259" key="1">
    <source>
        <dbReference type="Pfam" id="PF01936"/>
    </source>
</evidence>
<gene>
    <name evidence="2" type="ORF">ENO47_03270</name>
</gene>
<dbReference type="AlphaFoldDB" id="A0A7C2VFD2"/>
<accession>A0A7C2VFD2</accession>
<reference evidence="2" key="1">
    <citation type="journal article" date="2020" name="mSystems">
        <title>Genome- and Community-Level Interaction Insights into Carbon Utilization and Element Cycling Functions of Hydrothermarchaeota in Hydrothermal Sediment.</title>
        <authorList>
            <person name="Zhou Z."/>
            <person name="Liu Y."/>
            <person name="Xu W."/>
            <person name="Pan J."/>
            <person name="Luo Z.H."/>
            <person name="Li M."/>
        </authorList>
    </citation>
    <scope>NUCLEOTIDE SEQUENCE [LARGE SCALE GENOMIC DNA]</scope>
    <source>
        <strain evidence="2">SpSt-132</strain>
    </source>
</reference>
<protein>
    <submittedName>
        <fullName evidence="2">NYN domain-containing protein</fullName>
    </submittedName>
</protein>
<dbReference type="InterPro" id="IPR021139">
    <property type="entry name" value="NYN"/>
</dbReference>
<proteinExistence type="predicted"/>
<dbReference type="PANTHER" id="PTHR35458">
    <property type="entry name" value="SLR0755 PROTEIN"/>
    <property type="match status" value="1"/>
</dbReference>
<dbReference type="InterPro" id="IPR047140">
    <property type="entry name" value="LabA"/>
</dbReference>
<dbReference type="GO" id="GO:0004540">
    <property type="term" value="F:RNA nuclease activity"/>
    <property type="evidence" value="ECO:0007669"/>
    <property type="project" value="InterPro"/>
</dbReference>
<dbReference type="Gene3D" id="3.40.50.1010">
    <property type="entry name" value="5'-nuclease"/>
    <property type="match status" value="1"/>
</dbReference>
<comment type="caution">
    <text evidence="2">The sequence shown here is derived from an EMBL/GenBank/DDBJ whole genome shotgun (WGS) entry which is preliminary data.</text>
</comment>
<organism evidence="2">
    <name type="scientific">Hydrogenobacter sp</name>
    <dbReference type="NCBI Taxonomy" id="2152829"/>
    <lineage>
        <taxon>Bacteria</taxon>
        <taxon>Pseudomonadati</taxon>
        <taxon>Aquificota</taxon>
        <taxon>Aquificia</taxon>
        <taxon>Aquificales</taxon>
        <taxon>Aquificaceae</taxon>
        <taxon>Hydrogenobacter</taxon>
    </lineage>
</organism>
<sequence>MNYDRVVIFIDGSNLFHAIRYINVRIDYQRLVAFLSEDRKLIRAYFYGAVPQEKDLKKNSPEWESYLRQRRFLEELSLQGIKVKLAKLRRLPSGEYVEKEVDIMLATDMLSMAYMNVFDTAVLVSGDSDFSYTVEEVQRIGKRVENASFKKTSSYHLRKVCDRFVLLDDYLDRFMVEEKLEVTQEVSFWEKIKRLWKR</sequence>
<dbReference type="CDD" id="cd10911">
    <property type="entry name" value="PIN_LabA"/>
    <property type="match status" value="1"/>
</dbReference>
<dbReference type="Pfam" id="PF01936">
    <property type="entry name" value="NYN"/>
    <property type="match status" value="1"/>
</dbReference>
<dbReference type="PANTHER" id="PTHR35458:SF8">
    <property type="entry name" value="SLR0650 PROTEIN"/>
    <property type="match status" value="1"/>
</dbReference>
<evidence type="ECO:0000313" key="2">
    <source>
        <dbReference type="EMBL" id="HEW45675.1"/>
    </source>
</evidence>